<dbReference type="Gene3D" id="3.30.70.1880">
    <property type="entry name" value="Protein of unknown function DUF881"/>
    <property type="match status" value="1"/>
</dbReference>
<dbReference type="RefSeq" id="WP_015358258.1">
    <property type="nucleotide sequence ID" value="NZ_CP014672.1"/>
</dbReference>
<evidence type="ECO:0008006" key="5">
    <source>
        <dbReference type="Google" id="ProtNLM"/>
    </source>
</evidence>
<keyword evidence="2" id="KW-0175">Coiled coil</keyword>
<evidence type="ECO:0000256" key="2">
    <source>
        <dbReference type="SAM" id="Coils"/>
    </source>
</evidence>
<evidence type="ECO:0000313" key="3">
    <source>
        <dbReference type="EMBL" id="ANW97988.1"/>
    </source>
</evidence>
<sequence length="240" mass="26759">MHKTKGVLFVVFLLFGMIITMQFRTILLAQQQSSSGQTSVQTLSYELEQAKSEGIKLLEELQRLEKEKNEIIRQLSNDGNPIINELLNRKNELMVINGLTDVKGSGIVITLNDAPARGEIDPSQLIIHDMDIVQILNVLRAAGAQAISINDERIIATSKHFCVGPTILINNKRYPVPYVIKAIGDPNGLYNAVEQSEAVVIMKIYNIQVDVRKENEILIPGYKIYGSIDDMISGLEVVEK</sequence>
<protein>
    <recommendedName>
        <fullName evidence="5">Division initiation protein</fullName>
    </recommendedName>
</protein>
<feature type="coiled-coil region" evidence="2">
    <location>
        <begin position="47"/>
        <end position="78"/>
    </location>
</feature>
<reference evidence="3 4" key="1">
    <citation type="submission" date="2016-02" db="EMBL/GenBank/DDBJ databases">
        <title>Comparison of Clostridium stercorarium subspecies using comparative genomics and transcriptomics.</title>
        <authorList>
            <person name="Schellenberg J."/>
            <person name="Thallinger G."/>
            <person name="Levin D.B."/>
            <person name="Zhang X."/>
            <person name="Alvare G."/>
            <person name="Fristensky B."/>
            <person name="Sparling R."/>
        </authorList>
    </citation>
    <scope>NUCLEOTIDE SEQUENCE [LARGE SCALE GENOMIC DNA]</scope>
    <source>
        <strain evidence="3 4">DSM 2910</strain>
    </source>
</reference>
<proteinExistence type="inferred from homology"/>
<evidence type="ECO:0000256" key="1">
    <source>
        <dbReference type="ARBA" id="ARBA00009108"/>
    </source>
</evidence>
<dbReference type="PANTHER" id="PTHR37313">
    <property type="entry name" value="UPF0749 PROTEIN RV1825"/>
    <property type="match status" value="1"/>
</dbReference>
<accession>A0A1B1YB70</accession>
<gene>
    <name evidence="3" type="ORF">CSTERTH_02495</name>
</gene>
<organism evidence="3 4">
    <name type="scientific">Thermoclostridium stercorarium subsp. thermolacticum DSM 2910</name>
    <dbReference type="NCBI Taxonomy" id="1121336"/>
    <lineage>
        <taxon>Bacteria</taxon>
        <taxon>Bacillati</taxon>
        <taxon>Bacillota</taxon>
        <taxon>Clostridia</taxon>
        <taxon>Eubacteriales</taxon>
        <taxon>Oscillospiraceae</taxon>
        <taxon>Thermoclostridium</taxon>
    </lineage>
</organism>
<dbReference type="PANTHER" id="PTHR37313:SF2">
    <property type="entry name" value="UPF0749 PROTEIN YLXX"/>
    <property type="match status" value="1"/>
</dbReference>
<evidence type="ECO:0000313" key="4">
    <source>
        <dbReference type="Proteomes" id="UP000092971"/>
    </source>
</evidence>
<name>A0A1B1YB70_THEST</name>
<dbReference type="InterPro" id="IPR010273">
    <property type="entry name" value="DUF881"/>
</dbReference>
<dbReference type="Proteomes" id="UP000092971">
    <property type="component" value="Chromosome"/>
</dbReference>
<dbReference type="AlphaFoldDB" id="A0A1B1YB70"/>
<dbReference type="EMBL" id="CP014672">
    <property type="protein sequence ID" value="ANW97988.1"/>
    <property type="molecule type" value="Genomic_DNA"/>
</dbReference>
<dbReference type="OrthoDB" id="9776196at2"/>
<comment type="similarity">
    <text evidence="1">Belongs to the UPF0749 family.</text>
</comment>
<dbReference type="Pfam" id="PF05949">
    <property type="entry name" value="DUF881"/>
    <property type="match status" value="1"/>
</dbReference>